<accession>A0AAD9UJT8</accession>
<dbReference type="AlphaFoldDB" id="A0AAD9UJT8"/>
<dbReference type="EMBL" id="JAODUO010000041">
    <property type="protein sequence ID" value="KAK2191981.1"/>
    <property type="molecule type" value="Genomic_DNA"/>
</dbReference>
<proteinExistence type="predicted"/>
<protein>
    <submittedName>
        <fullName evidence="1">Uncharacterized protein</fullName>
    </submittedName>
</protein>
<evidence type="ECO:0000313" key="1">
    <source>
        <dbReference type="EMBL" id="KAK2191981.1"/>
    </source>
</evidence>
<evidence type="ECO:0000313" key="2">
    <source>
        <dbReference type="Proteomes" id="UP001209878"/>
    </source>
</evidence>
<keyword evidence="2" id="KW-1185">Reference proteome</keyword>
<name>A0AAD9UJT8_RIDPI</name>
<sequence>MATYPTRIDATWVHLRDRQPPLFQMPHMWQPNHHMPSPYHSSHCDRTQRGWHKWGAEYPDMYTHKSSSNDPTWFARTTRRIYDGDTKERMWPWELTSRPTEKRVYGYEREAPRPVKRSGFPHAVPHFIEGEIRAPRWGIYHPNHGESQRYHQHYYQFPSRAEPLPEAYANEKHL</sequence>
<gene>
    <name evidence="1" type="ORF">NP493_41g02016</name>
</gene>
<reference evidence="1" key="1">
    <citation type="journal article" date="2023" name="Mol. Biol. Evol.">
        <title>Third-Generation Sequencing Reveals the Adaptive Role of the Epigenome in Three Deep-Sea Polychaetes.</title>
        <authorList>
            <person name="Perez M."/>
            <person name="Aroh O."/>
            <person name="Sun Y."/>
            <person name="Lan Y."/>
            <person name="Juniper S.K."/>
            <person name="Young C.R."/>
            <person name="Angers B."/>
            <person name="Qian P.Y."/>
        </authorList>
    </citation>
    <scope>NUCLEOTIDE SEQUENCE</scope>
    <source>
        <strain evidence="1">R07B-5</strain>
    </source>
</reference>
<dbReference type="Proteomes" id="UP001209878">
    <property type="component" value="Unassembled WGS sequence"/>
</dbReference>
<comment type="caution">
    <text evidence="1">The sequence shown here is derived from an EMBL/GenBank/DDBJ whole genome shotgun (WGS) entry which is preliminary data.</text>
</comment>
<organism evidence="1 2">
    <name type="scientific">Ridgeia piscesae</name>
    <name type="common">Tubeworm</name>
    <dbReference type="NCBI Taxonomy" id="27915"/>
    <lineage>
        <taxon>Eukaryota</taxon>
        <taxon>Metazoa</taxon>
        <taxon>Spiralia</taxon>
        <taxon>Lophotrochozoa</taxon>
        <taxon>Annelida</taxon>
        <taxon>Polychaeta</taxon>
        <taxon>Sedentaria</taxon>
        <taxon>Canalipalpata</taxon>
        <taxon>Sabellida</taxon>
        <taxon>Siboglinidae</taxon>
        <taxon>Ridgeia</taxon>
    </lineage>
</organism>